<organism evidence="1 2">
    <name type="scientific">Bos mutus</name>
    <name type="common">wild yak</name>
    <dbReference type="NCBI Taxonomy" id="72004"/>
    <lineage>
        <taxon>Eukaryota</taxon>
        <taxon>Metazoa</taxon>
        <taxon>Chordata</taxon>
        <taxon>Craniata</taxon>
        <taxon>Vertebrata</taxon>
        <taxon>Euteleostomi</taxon>
        <taxon>Mammalia</taxon>
        <taxon>Eutheria</taxon>
        <taxon>Laurasiatheria</taxon>
        <taxon>Artiodactyla</taxon>
        <taxon>Ruminantia</taxon>
        <taxon>Pecora</taxon>
        <taxon>Bovidae</taxon>
        <taxon>Bovinae</taxon>
        <taxon>Bos</taxon>
    </lineage>
</organism>
<comment type="caution">
    <text evidence="1">The sequence shown here is derived from an EMBL/GenBank/DDBJ whole genome shotgun (WGS) entry which is preliminary data.</text>
</comment>
<dbReference type="Proteomes" id="UP000322234">
    <property type="component" value="Unassembled WGS sequence"/>
</dbReference>
<evidence type="ECO:0000313" key="1">
    <source>
        <dbReference type="EMBL" id="MXQ93589.1"/>
    </source>
</evidence>
<dbReference type="EMBL" id="VBQZ03000095">
    <property type="protein sequence ID" value="MXQ93589.1"/>
    <property type="molecule type" value="Genomic_DNA"/>
</dbReference>
<gene>
    <name evidence="1" type="ORF">E5288_WYG018910</name>
</gene>
<evidence type="ECO:0000313" key="2">
    <source>
        <dbReference type="Proteomes" id="UP000322234"/>
    </source>
</evidence>
<protein>
    <submittedName>
        <fullName evidence="1">Uncharacterized protein</fullName>
    </submittedName>
</protein>
<sequence length="117" mass="13027">MKSLQQEQPEVYQPLGTGRWNGIHLAVSICGVNCETSIYHSCGKLAEGPEESHGNNEEPGKWISAMYPGEISINNSNELNRIQISALDGYSPPYTDPMCRVSDVRYKGLENVLFKHT</sequence>
<reference evidence="1" key="1">
    <citation type="submission" date="2019-10" db="EMBL/GenBank/DDBJ databases">
        <title>The sequence and de novo assembly of the wild yak genome.</title>
        <authorList>
            <person name="Liu Y."/>
        </authorList>
    </citation>
    <scope>NUCLEOTIDE SEQUENCE [LARGE SCALE GENOMIC DNA]</scope>
    <source>
        <strain evidence="1">WY2019</strain>
    </source>
</reference>
<keyword evidence="2" id="KW-1185">Reference proteome</keyword>
<accession>A0A6B0RU33</accession>
<proteinExistence type="predicted"/>
<name>A0A6B0RU33_9CETA</name>
<dbReference type="AlphaFoldDB" id="A0A6B0RU33"/>